<proteinExistence type="predicted"/>
<evidence type="ECO:0000313" key="3">
    <source>
        <dbReference type="Proteomes" id="UP001230220"/>
    </source>
</evidence>
<protein>
    <recommendedName>
        <fullName evidence="4">DUF4825 domain-containing protein</fullName>
    </recommendedName>
</protein>
<gene>
    <name evidence="2" type="ORF">J2S15_002867</name>
</gene>
<organism evidence="2 3">
    <name type="scientific">Breznakia pachnodae</name>
    <dbReference type="NCBI Taxonomy" id="265178"/>
    <lineage>
        <taxon>Bacteria</taxon>
        <taxon>Bacillati</taxon>
        <taxon>Bacillota</taxon>
        <taxon>Erysipelotrichia</taxon>
        <taxon>Erysipelotrichales</taxon>
        <taxon>Erysipelotrichaceae</taxon>
        <taxon>Breznakia</taxon>
    </lineage>
</organism>
<keyword evidence="3" id="KW-1185">Reference proteome</keyword>
<keyword evidence="1" id="KW-1133">Transmembrane helix</keyword>
<comment type="caution">
    <text evidence="2">The sequence shown here is derived from an EMBL/GenBank/DDBJ whole genome shotgun (WGS) entry which is preliminary data.</text>
</comment>
<feature type="transmembrane region" description="Helical" evidence="1">
    <location>
        <begin position="35"/>
        <end position="54"/>
    </location>
</feature>
<accession>A0ABU0E5D9</accession>
<keyword evidence="1" id="KW-0472">Membrane</keyword>
<evidence type="ECO:0000256" key="1">
    <source>
        <dbReference type="SAM" id="Phobius"/>
    </source>
</evidence>
<reference evidence="2 3" key="1">
    <citation type="submission" date="2023-07" db="EMBL/GenBank/DDBJ databases">
        <title>Genomic Encyclopedia of Type Strains, Phase IV (KMG-IV): sequencing the most valuable type-strain genomes for metagenomic binning, comparative biology and taxonomic classification.</title>
        <authorList>
            <person name="Goeker M."/>
        </authorList>
    </citation>
    <scope>NUCLEOTIDE SEQUENCE [LARGE SCALE GENOMIC DNA]</scope>
    <source>
        <strain evidence="2 3">DSM 16784</strain>
    </source>
</reference>
<evidence type="ECO:0008006" key="4">
    <source>
        <dbReference type="Google" id="ProtNLM"/>
    </source>
</evidence>
<evidence type="ECO:0000313" key="2">
    <source>
        <dbReference type="EMBL" id="MDQ0362114.1"/>
    </source>
</evidence>
<keyword evidence="1" id="KW-0812">Transmembrane</keyword>
<dbReference type="EMBL" id="JAUSUR010000005">
    <property type="protein sequence ID" value="MDQ0362114.1"/>
    <property type="molecule type" value="Genomic_DNA"/>
</dbReference>
<name>A0ABU0E5D9_9FIRM</name>
<dbReference type="Proteomes" id="UP001230220">
    <property type="component" value="Unassembled WGS sequence"/>
</dbReference>
<sequence>MKKNDKNIEELLEDKPNINKDEVFKKTRKGVNRSFYKTSIISVILVLAILFAGYQGVRFVKKQITYNPMNETIEGVTPSTKSQNFQTLMKTYFDLAIPDYDYIGSSNDDSSIDYGNGKYKFSAKAIIPYKSVLTMNVDVFVNDGKISFEDDLIIPGLTKYYDFSKESLTEKENQDWKENKEIALEELESGAPQDLHAISNISFSQELTLSELEKYLEDMDGVTPIYAVTMIADNGYTTLGFKFHEDEKGTMFNVDTTSESLTTYTNSKEWLEHYQSMLSLISNHEDFLNAFPKINDSKLTMNQINNELEKVKNNEIKVKGIILESKYIDIDKVLNHENTGYAQIRVYLK</sequence>
<dbReference type="RefSeq" id="WP_307409431.1">
    <property type="nucleotide sequence ID" value="NZ_JAUSUR010000005.1"/>
</dbReference>